<evidence type="ECO:0000313" key="1">
    <source>
        <dbReference type="EMBL" id="QJQ40043.1"/>
    </source>
</evidence>
<protein>
    <submittedName>
        <fullName evidence="1">Uncharacterized protein</fullName>
    </submittedName>
</protein>
<organism evidence="1 2">
    <name type="scientific">Salmonella phage vB_SenM-1</name>
    <dbReference type="NCBI Taxonomy" id="2732255"/>
    <lineage>
        <taxon>Viruses</taxon>
        <taxon>Duplodnaviria</taxon>
        <taxon>Heunggongvirae</taxon>
        <taxon>Uroviricota</taxon>
        <taxon>Caudoviricetes</taxon>
        <taxon>Rosemountvirus</taxon>
        <taxon>Rosemountvirus SE13</taxon>
    </lineage>
</organism>
<accession>A0A6M4BCE3</accession>
<evidence type="ECO:0000313" key="2">
    <source>
        <dbReference type="Proteomes" id="UP000503581"/>
    </source>
</evidence>
<gene>
    <name evidence="1" type="ORF">vBSenM1_43</name>
</gene>
<proteinExistence type="predicted"/>
<reference evidence="2" key="1">
    <citation type="submission" date="2020-02" db="EMBL/GenBank/DDBJ databases">
        <title>A series of three bacteriophages infecting Salmonella enterica strains and being potentially suitable for phage therapy.</title>
        <authorList>
            <person name="Kosznik-Kwasnicka K."/>
            <person name="Cieminska K."/>
            <person name="Grabski M."/>
            <person name="Grabowski L."/>
            <person name="Jurczak-Kurek A."/>
            <person name="Wegrzyn G."/>
            <person name="Wegrzyn A."/>
        </authorList>
    </citation>
    <scope>NUCLEOTIDE SEQUENCE [LARGE SCALE GENOMIC DNA]</scope>
</reference>
<name>A0A6M4BCE3_9CAUD</name>
<dbReference type="Proteomes" id="UP000503581">
    <property type="component" value="Genome"/>
</dbReference>
<dbReference type="EMBL" id="MT012730">
    <property type="protein sequence ID" value="QJQ40043.1"/>
    <property type="molecule type" value="Genomic_DNA"/>
</dbReference>
<sequence>MIIVSKNLHKLANIKCTINRDQAIIYLLNVMTE</sequence>